<keyword evidence="12" id="KW-1185">Reference proteome</keyword>
<dbReference type="InterPro" id="IPR010372">
    <property type="entry name" value="DNA_pol3_delta_N"/>
</dbReference>
<dbReference type="InterPro" id="IPR048466">
    <property type="entry name" value="DNA_pol3_delta-like_C"/>
</dbReference>
<dbReference type="Gene3D" id="3.40.50.300">
    <property type="entry name" value="P-loop containing nucleotide triphosphate hydrolases"/>
    <property type="match status" value="1"/>
</dbReference>
<dbReference type="GO" id="GO:0006261">
    <property type="term" value="P:DNA-templated DNA replication"/>
    <property type="evidence" value="ECO:0007669"/>
    <property type="project" value="TreeGrafter"/>
</dbReference>
<evidence type="ECO:0000256" key="6">
    <source>
        <dbReference type="ARBA" id="ARBA00022932"/>
    </source>
</evidence>
<feature type="domain" description="DNA polymerase III delta subunit-like C-terminal" evidence="10">
    <location>
        <begin position="216"/>
        <end position="335"/>
    </location>
</feature>
<name>A0A9Q9E351_9LACO</name>
<dbReference type="InterPro" id="IPR008921">
    <property type="entry name" value="DNA_pol3_clamp-load_cplx_C"/>
</dbReference>
<keyword evidence="3 11" id="KW-0808">Transferase</keyword>
<dbReference type="EMBL" id="CP097119">
    <property type="protein sequence ID" value="USS89494.1"/>
    <property type="molecule type" value="Genomic_DNA"/>
</dbReference>
<dbReference type="Gene3D" id="1.20.272.10">
    <property type="match status" value="1"/>
</dbReference>
<dbReference type="SUPFAM" id="SSF52540">
    <property type="entry name" value="P-loop containing nucleoside triphosphate hydrolases"/>
    <property type="match status" value="1"/>
</dbReference>
<evidence type="ECO:0000256" key="4">
    <source>
        <dbReference type="ARBA" id="ARBA00022695"/>
    </source>
</evidence>
<dbReference type="Proteomes" id="UP001055911">
    <property type="component" value="Chromosome"/>
</dbReference>
<comment type="similarity">
    <text evidence="7">Belongs to the DNA polymerase HolA subunit family.</text>
</comment>
<keyword evidence="5" id="KW-0235">DNA replication</keyword>
<feature type="domain" description="DNA polymerase III delta N-terminal" evidence="9">
    <location>
        <begin position="18"/>
        <end position="141"/>
    </location>
</feature>
<evidence type="ECO:0000256" key="3">
    <source>
        <dbReference type="ARBA" id="ARBA00022679"/>
    </source>
</evidence>
<sequence length="340" mass="38759">MAISQIIEQISTAPQPLYLVIGRSDYWENQILSRLQQLIPTEERTMNFATYDLEETSLGDALNDAQSVPFFGDQRVVVIQNAAFLTGMKGKATGKQELDDLTAYLQNPSPATVLVVFAPYEKLDNRKKVTKQLKKGATLIDLNAISERETTEFVRHFIQKQDYQIEPDAVSELFARTQGDLALIMNELQKLFLFCREQHVITVDAVNQLVAKSTTQNVFDLSDDLLAGKTNTAIEFYHELLMQREDPIKINALLESQFRLLLQVKILQQHGQSQAHMAQMLKVHPYRIKIASRMIARFSVSYLEESFAALVEIEHKLKSSTVNPELLFEMFAIQFSQKNT</sequence>
<dbReference type="SUPFAM" id="SSF48019">
    <property type="entry name" value="post-AAA+ oligomerization domain-like"/>
    <property type="match status" value="1"/>
</dbReference>
<protein>
    <recommendedName>
        <fullName evidence="2">DNA polymerase III subunit delta</fullName>
        <ecNumber evidence="1">2.7.7.7</ecNumber>
    </recommendedName>
</protein>
<evidence type="ECO:0000256" key="1">
    <source>
        <dbReference type="ARBA" id="ARBA00012417"/>
    </source>
</evidence>
<dbReference type="AlphaFoldDB" id="A0A9Q9E351"/>
<dbReference type="EC" id="2.7.7.7" evidence="1"/>
<evidence type="ECO:0000256" key="8">
    <source>
        <dbReference type="ARBA" id="ARBA00049244"/>
    </source>
</evidence>
<keyword evidence="4 11" id="KW-0548">Nucleotidyltransferase</keyword>
<dbReference type="NCBIfam" id="TIGR01128">
    <property type="entry name" value="holA"/>
    <property type="match status" value="1"/>
</dbReference>
<evidence type="ECO:0000256" key="7">
    <source>
        <dbReference type="ARBA" id="ARBA00034754"/>
    </source>
</evidence>
<evidence type="ECO:0000256" key="2">
    <source>
        <dbReference type="ARBA" id="ARBA00017703"/>
    </source>
</evidence>
<accession>A0A9Q9E351</accession>
<dbReference type="Pfam" id="PF06144">
    <property type="entry name" value="DNA_pol3_delta"/>
    <property type="match status" value="1"/>
</dbReference>
<dbReference type="RefSeq" id="WP_252767044.1">
    <property type="nucleotide sequence ID" value="NZ_CP097119.1"/>
</dbReference>
<dbReference type="InterPro" id="IPR027417">
    <property type="entry name" value="P-loop_NTPase"/>
</dbReference>
<evidence type="ECO:0000259" key="9">
    <source>
        <dbReference type="Pfam" id="PF06144"/>
    </source>
</evidence>
<dbReference type="PANTHER" id="PTHR34388:SF1">
    <property type="entry name" value="DNA POLYMERASE III SUBUNIT DELTA"/>
    <property type="match status" value="1"/>
</dbReference>
<proteinExistence type="inferred from homology"/>
<evidence type="ECO:0000256" key="5">
    <source>
        <dbReference type="ARBA" id="ARBA00022705"/>
    </source>
</evidence>
<gene>
    <name evidence="11" type="primary">holA</name>
    <name evidence="11" type="ORF">M3M40_01520</name>
</gene>
<dbReference type="Gene3D" id="1.10.8.60">
    <property type="match status" value="1"/>
</dbReference>
<evidence type="ECO:0000313" key="11">
    <source>
        <dbReference type="EMBL" id="USS89494.1"/>
    </source>
</evidence>
<dbReference type="GO" id="GO:0003887">
    <property type="term" value="F:DNA-directed DNA polymerase activity"/>
    <property type="evidence" value="ECO:0007669"/>
    <property type="project" value="UniProtKB-KW"/>
</dbReference>
<keyword evidence="6" id="KW-0239">DNA-directed DNA polymerase</keyword>
<dbReference type="Pfam" id="PF21694">
    <property type="entry name" value="DNA_pol3_delta_C"/>
    <property type="match status" value="1"/>
</dbReference>
<dbReference type="GO" id="GO:0003677">
    <property type="term" value="F:DNA binding"/>
    <property type="evidence" value="ECO:0007669"/>
    <property type="project" value="InterPro"/>
</dbReference>
<dbReference type="GO" id="GO:0009360">
    <property type="term" value="C:DNA polymerase III complex"/>
    <property type="evidence" value="ECO:0007669"/>
    <property type="project" value="InterPro"/>
</dbReference>
<organism evidence="11 12">
    <name type="scientific">Fructilactobacillus cliffordii</name>
    <dbReference type="NCBI Taxonomy" id="2940299"/>
    <lineage>
        <taxon>Bacteria</taxon>
        <taxon>Bacillati</taxon>
        <taxon>Bacillota</taxon>
        <taxon>Bacilli</taxon>
        <taxon>Lactobacillales</taxon>
        <taxon>Lactobacillaceae</taxon>
        <taxon>Fructilactobacillus</taxon>
    </lineage>
</organism>
<evidence type="ECO:0000259" key="10">
    <source>
        <dbReference type="Pfam" id="PF21694"/>
    </source>
</evidence>
<reference evidence="11" key="1">
    <citation type="submission" date="2022-05" db="EMBL/GenBank/DDBJ databases">
        <authorList>
            <person name="Oliphant S.A."/>
            <person name="Watson-Haigh N.S."/>
            <person name="Sumby K.M."/>
            <person name="Gardner J.M."/>
            <person name="Jiranek V."/>
        </authorList>
    </citation>
    <scope>NUCLEOTIDE SEQUENCE</scope>
    <source>
        <strain evidence="11">KI4_B1</strain>
    </source>
</reference>
<dbReference type="InterPro" id="IPR005790">
    <property type="entry name" value="DNA_polIII_delta"/>
</dbReference>
<dbReference type="PANTHER" id="PTHR34388">
    <property type="entry name" value="DNA POLYMERASE III SUBUNIT DELTA"/>
    <property type="match status" value="1"/>
</dbReference>
<comment type="catalytic activity">
    <reaction evidence="8">
        <text>DNA(n) + a 2'-deoxyribonucleoside 5'-triphosphate = DNA(n+1) + diphosphate</text>
        <dbReference type="Rhea" id="RHEA:22508"/>
        <dbReference type="Rhea" id="RHEA-COMP:17339"/>
        <dbReference type="Rhea" id="RHEA-COMP:17340"/>
        <dbReference type="ChEBI" id="CHEBI:33019"/>
        <dbReference type="ChEBI" id="CHEBI:61560"/>
        <dbReference type="ChEBI" id="CHEBI:173112"/>
        <dbReference type="EC" id="2.7.7.7"/>
    </reaction>
</comment>
<evidence type="ECO:0000313" key="12">
    <source>
        <dbReference type="Proteomes" id="UP001055911"/>
    </source>
</evidence>